<dbReference type="Gene3D" id="3.40.190.10">
    <property type="entry name" value="Periplasmic binding protein-like II"/>
    <property type="match status" value="2"/>
</dbReference>
<dbReference type="SUPFAM" id="SSF53850">
    <property type="entry name" value="Periplasmic binding protein-like II"/>
    <property type="match status" value="1"/>
</dbReference>
<dbReference type="EMBL" id="QKVK01000001">
    <property type="protein sequence ID" value="PZF78634.1"/>
    <property type="molecule type" value="Genomic_DNA"/>
</dbReference>
<comment type="caution">
    <text evidence="4">The sequence shown here is derived from an EMBL/GenBank/DDBJ whole genome shotgun (WGS) entry which is preliminary data.</text>
</comment>
<dbReference type="InterPro" id="IPR001638">
    <property type="entry name" value="Solute-binding_3/MltF_N"/>
</dbReference>
<proteinExistence type="predicted"/>
<organism evidence="4 5">
    <name type="scientific">Aestuariivirga litoralis</name>
    <dbReference type="NCBI Taxonomy" id="2650924"/>
    <lineage>
        <taxon>Bacteria</taxon>
        <taxon>Pseudomonadati</taxon>
        <taxon>Pseudomonadota</taxon>
        <taxon>Alphaproteobacteria</taxon>
        <taxon>Hyphomicrobiales</taxon>
        <taxon>Aestuariivirgaceae</taxon>
        <taxon>Aestuariivirga</taxon>
    </lineage>
</organism>
<dbReference type="SMART" id="SM00062">
    <property type="entry name" value="PBPb"/>
    <property type="match status" value="1"/>
</dbReference>
<evidence type="ECO:0000256" key="2">
    <source>
        <dbReference type="SAM" id="SignalP"/>
    </source>
</evidence>
<feature type="chain" id="PRO_5016024612" evidence="2">
    <location>
        <begin position="26"/>
        <end position="268"/>
    </location>
</feature>
<evidence type="ECO:0000259" key="3">
    <source>
        <dbReference type="SMART" id="SM00062"/>
    </source>
</evidence>
<keyword evidence="5" id="KW-1185">Reference proteome</keyword>
<evidence type="ECO:0000256" key="1">
    <source>
        <dbReference type="ARBA" id="ARBA00022729"/>
    </source>
</evidence>
<dbReference type="PANTHER" id="PTHR35936:SF17">
    <property type="entry name" value="ARGININE-BINDING EXTRACELLULAR PROTEIN ARTP"/>
    <property type="match status" value="1"/>
</dbReference>
<sequence length="268" mass="28863">MMWTSRLAIGAAVAALLATSAPAMADLKVGIAAEPYPPFASQDATGKWVGWEIDFAEAICAEVKEKCEVVATAWDGIIPALTAKQIDMIVASMLVTEKRKEVIDFTQFYYDTPPAIIGPKDGDKDTTPDHMKGKMLGVQVSTGHERYATKYLVPSGVELKTYSTQDEANNDLAAGRLDYVLANSSALYDFLDTDQGKACCELKGIVDKPKDDPGIYGEGVGIGLRKEDTALKDKLNAAITAMAKAGKFDEITSKYPQLVGKMTLPKAQ</sequence>
<evidence type="ECO:0000313" key="4">
    <source>
        <dbReference type="EMBL" id="PZF78634.1"/>
    </source>
</evidence>
<feature type="domain" description="Solute-binding protein family 3/N-terminal" evidence="3">
    <location>
        <begin position="26"/>
        <end position="259"/>
    </location>
</feature>
<keyword evidence="1 2" id="KW-0732">Signal</keyword>
<dbReference type="PANTHER" id="PTHR35936">
    <property type="entry name" value="MEMBRANE-BOUND LYTIC MUREIN TRANSGLYCOSYLASE F"/>
    <property type="match status" value="1"/>
</dbReference>
<reference evidence="5" key="1">
    <citation type="submission" date="2018-06" db="EMBL/GenBank/DDBJ databases">
        <title>Aestuariibacter litoralis strain KCTC 52945T.</title>
        <authorList>
            <person name="Li X."/>
            <person name="Salam N."/>
            <person name="Li J.-L."/>
            <person name="Chen Y.-M."/>
            <person name="Yang Z.-W."/>
            <person name="Zhang L.-Y."/>
            <person name="Han M.-X."/>
            <person name="Xiao M."/>
            <person name="Li W.-J."/>
        </authorList>
    </citation>
    <scope>NUCLEOTIDE SEQUENCE [LARGE SCALE GENOMIC DNA]</scope>
    <source>
        <strain evidence="5">KCTC 52945</strain>
    </source>
</reference>
<dbReference type="AlphaFoldDB" id="A0A2W2BED3"/>
<dbReference type="Pfam" id="PF00497">
    <property type="entry name" value="SBP_bac_3"/>
    <property type="match status" value="1"/>
</dbReference>
<accession>A0A2W2BED3</accession>
<feature type="signal peptide" evidence="2">
    <location>
        <begin position="1"/>
        <end position="25"/>
    </location>
</feature>
<name>A0A2W2BED3_9HYPH</name>
<dbReference type="Proteomes" id="UP000248795">
    <property type="component" value="Unassembled WGS sequence"/>
</dbReference>
<evidence type="ECO:0000313" key="5">
    <source>
        <dbReference type="Proteomes" id="UP000248795"/>
    </source>
</evidence>
<gene>
    <name evidence="4" type="ORF">DK847_02170</name>
</gene>
<protein>
    <submittedName>
        <fullName evidence="4">Amino acid ABC transporter</fullName>
    </submittedName>
</protein>